<organism evidence="6 7">
    <name type="scientific">Nicoliella spurrieriana</name>
    <dbReference type="NCBI Taxonomy" id="2925830"/>
    <lineage>
        <taxon>Bacteria</taxon>
        <taxon>Bacillati</taxon>
        <taxon>Bacillota</taxon>
        <taxon>Bacilli</taxon>
        <taxon>Lactobacillales</taxon>
        <taxon>Lactobacillaceae</taxon>
        <taxon>Nicoliella</taxon>
    </lineage>
</organism>
<dbReference type="EMBL" id="CP093361">
    <property type="protein sequence ID" value="UQS86728.1"/>
    <property type="molecule type" value="Genomic_DNA"/>
</dbReference>
<reference evidence="6" key="1">
    <citation type="journal article" date="2022" name="Int. J. Syst. Evol. Microbiol.">
        <title>Apilactobacillus apisilvae sp. nov., Nicolia spurrieriana gen. nov. sp. nov., Bombilactobacillus folatiphilus sp. nov. and Bombilactobacillus thymidiniphilus sp. nov., four new lactic acid bacterial isolates from stingless bees Tetragonula carbonaria and Austroplebeia australis.</title>
        <authorList>
            <person name="Oliphant S.A."/>
            <person name="Watson-Haigh N.S."/>
            <person name="Sumby K.M."/>
            <person name="Gardner J."/>
            <person name="Groom S."/>
            <person name="Jiranek V."/>
        </authorList>
    </citation>
    <scope>NUCLEOTIDE SEQUENCE</scope>
    <source>
        <strain evidence="6">SGEP1_A5</strain>
    </source>
</reference>
<feature type="transmembrane region" description="Helical" evidence="5">
    <location>
        <begin position="88"/>
        <end position="110"/>
    </location>
</feature>
<evidence type="ECO:0000256" key="2">
    <source>
        <dbReference type="ARBA" id="ARBA00022692"/>
    </source>
</evidence>
<dbReference type="RefSeq" id="WP_260116530.1">
    <property type="nucleotide sequence ID" value="NZ_CP093361.1"/>
</dbReference>
<evidence type="ECO:0000256" key="1">
    <source>
        <dbReference type="ARBA" id="ARBA00022475"/>
    </source>
</evidence>
<keyword evidence="4 5" id="KW-0472">Membrane</keyword>
<keyword evidence="7" id="KW-1185">Reference proteome</keyword>
<dbReference type="Proteomes" id="UP000831181">
    <property type="component" value="Chromosome"/>
</dbReference>
<sequence length="112" mass="12761">MWVTLNYVLWGFLIISLITGFTRDYAKRIIQSLIWSRIFYFLIVSSQFVISIRIFHHSAVAVIISDVLCIASIALIERGYQKLEAQTFTRLDSLGLTLIILVAIIAQTIALK</sequence>
<proteinExistence type="predicted"/>
<dbReference type="InterPro" id="IPR010899">
    <property type="entry name" value="UPF0344"/>
</dbReference>
<protein>
    <submittedName>
        <fullName evidence="6">DUF1516 family protein</fullName>
    </submittedName>
</protein>
<dbReference type="KEGG" id="lbe:MOO44_07545"/>
<keyword evidence="2 5" id="KW-0812">Transmembrane</keyword>
<evidence type="ECO:0000256" key="5">
    <source>
        <dbReference type="SAM" id="Phobius"/>
    </source>
</evidence>
<gene>
    <name evidence="6" type="ORF">MOO44_07545</name>
</gene>
<dbReference type="AlphaFoldDB" id="A0A976X573"/>
<dbReference type="Pfam" id="PF07457">
    <property type="entry name" value="DUF1516"/>
    <property type="match status" value="1"/>
</dbReference>
<feature type="transmembrane region" description="Helical" evidence="5">
    <location>
        <begin position="34"/>
        <end position="52"/>
    </location>
</feature>
<name>A0A976X573_9LACO</name>
<feature type="transmembrane region" description="Helical" evidence="5">
    <location>
        <begin position="6"/>
        <end position="22"/>
    </location>
</feature>
<feature type="transmembrane region" description="Helical" evidence="5">
    <location>
        <begin position="58"/>
        <end position="76"/>
    </location>
</feature>
<evidence type="ECO:0000313" key="6">
    <source>
        <dbReference type="EMBL" id="UQS86728.1"/>
    </source>
</evidence>
<accession>A0A976X573</accession>
<keyword evidence="1" id="KW-1003">Cell membrane</keyword>
<keyword evidence="3 5" id="KW-1133">Transmembrane helix</keyword>
<evidence type="ECO:0000313" key="7">
    <source>
        <dbReference type="Proteomes" id="UP000831181"/>
    </source>
</evidence>
<evidence type="ECO:0000256" key="3">
    <source>
        <dbReference type="ARBA" id="ARBA00022989"/>
    </source>
</evidence>
<evidence type="ECO:0000256" key="4">
    <source>
        <dbReference type="ARBA" id="ARBA00023136"/>
    </source>
</evidence>